<proteinExistence type="predicted"/>
<evidence type="ECO:0000313" key="2">
    <source>
        <dbReference type="Proteomes" id="UP001597526"/>
    </source>
</evidence>
<name>A0ABW5N227_9FLAO</name>
<evidence type="ECO:0000313" key="1">
    <source>
        <dbReference type="EMBL" id="MFD2588648.1"/>
    </source>
</evidence>
<dbReference type="RefSeq" id="WP_377768140.1">
    <property type="nucleotide sequence ID" value="NZ_JBHULB010000081.1"/>
</dbReference>
<accession>A0ABW5N227</accession>
<reference evidence="2" key="1">
    <citation type="journal article" date="2019" name="Int. J. Syst. Evol. Microbiol.">
        <title>The Global Catalogue of Microorganisms (GCM) 10K type strain sequencing project: providing services to taxonomists for standard genome sequencing and annotation.</title>
        <authorList>
            <consortium name="The Broad Institute Genomics Platform"/>
            <consortium name="The Broad Institute Genome Sequencing Center for Infectious Disease"/>
            <person name="Wu L."/>
            <person name="Ma J."/>
        </authorList>
    </citation>
    <scope>NUCLEOTIDE SEQUENCE [LARGE SCALE GENOMIC DNA]</scope>
    <source>
        <strain evidence="2">KCTC 52368</strain>
    </source>
</reference>
<protein>
    <submittedName>
        <fullName evidence="1">DUF3822 family protein</fullName>
    </submittedName>
</protein>
<sequence length="273" mass="31808">MTEKTINIAEENSNSYKKLSIQISLNGLSFCIADTILNKVVLSDTVFFKTESTPYLVLKELKSLFEKHSVLKKKFSDVLVIHKNNLFSLVPKTLFDENELANYLKFNTKILANDNIVYDEVENQDVISVYVPFTNINNYIFENFGEFEFKHSSTAVLQTLLQQKASSKTICYVHVSDREMELAVLHQKKVLLYNQFPYRTKEDFLYYILFTFEQLQLDVESVKLKLFGKIEEGDELFEICYNYIKKVSVFLPKNNTYSFEEGSQDSIDLTMLN</sequence>
<dbReference type="InterPro" id="IPR024213">
    <property type="entry name" value="DUF3822"/>
</dbReference>
<dbReference type="Gene3D" id="3.30.420.260">
    <property type="match status" value="1"/>
</dbReference>
<organism evidence="1 2">
    <name type="scientific">Croceitalea marina</name>
    <dbReference type="NCBI Taxonomy" id="1775166"/>
    <lineage>
        <taxon>Bacteria</taxon>
        <taxon>Pseudomonadati</taxon>
        <taxon>Bacteroidota</taxon>
        <taxon>Flavobacteriia</taxon>
        <taxon>Flavobacteriales</taxon>
        <taxon>Flavobacteriaceae</taxon>
        <taxon>Croceitalea</taxon>
    </lineage>
</organism>
<comment type="caution">
    <text evidence="1">The sequence shown here is derived from an EMBL/GenBank/DDBJ whole genome shotgun (WGS) entry which is preliminary data.</text>
</comment>
<keyword evidence="2" id="KW-1185">Reference proteome</keyword>
<dbReference type="Proteomes" id="UP001597526">
    <property type="component" value="Unassembled WGS sequence"/>
</dbReference>
<gene>
    <name evidence="1" type="ORF">ACFSQJ_17095</name>
</gene>
<dbReference type="CDD" id="cd24013">
    <property type="entry name" value="ASKHA_ATPase_BT3980-like"/>
    <property type="match status" value="1"/>
</dbReference>
<dbReference type="Gene3D" id="3.30.420.250">
    <property type="match status" value="1"/>
</dbReference>
<dbReference type="Pfam" id="PF12864">
    <property type="entry name" value="DUF3822"/>
    <property type="match status" value="1"/>
</dbReference>
<dbReference type="EMBL" id="JBHULB010000081">
    <property type="protein sequence ID" value="MFD2588648.1"/>
    <property type="molecule type" value="Genomic_DNA"/>
</dbReference>